<evidence type="ECO:0000256" key="4">
    <source>
        <dbReference type="ARBA" id="ARBA00023306"/>
    </source>
</evidence>
<dbReference type="SUPFAM" id="SSF46785">
    <property type="entry name" value="Winged helix' DNA-binding domain"/>
    <property type="match status" value="2"/>
</dbReference>
<sequence>MTESNVNEGSNMNEGPNEQHGTPPHHPVIEAILLMATEPVPASAIAEALDEPASEVEDAMAELADFYDRSGRGFALRHSGGGWRLQTRPEHAEALGEWVVSGQNAKLSRAAMETLAVVAYLQPVTRTRVSAVRGVKVDAVMRTLESRGLVEPVESDQPGQAYGTTSLFLERLGIDSLDELPDLAPHLPDALDLEAELARLDPVHENGPDGPDAETTDVVDTAEALDGAEAFEGEGADGE</sequence>
<evidence type="ECO:0000313" key="7">
    <source>
        <dbReference type="Proteomes" id="UP000316196"/>
    </source>
</evidence>
<keyword evidence="2" id="KW-0132">Cell division</keyword>
<dbReference type="GO" id="GO:0051301">
    <property type="term" value="P:cell division"/>
    <property type="evidence" value="ECO:0007669"/>
    <property type="project" value="UniProtKB-KW"/>
</dbReference>
<dbReference type="Gene3D" id="1.10.10.10">
    <property type="entry name" value="Winged helix-like DNA-binding domain superfamily/Winged helix DNA-binding domain"/>
    <property type="match status" value="2"/>
</dbReference>
<feature type="region of interest" description="Disordered" evidence="5">
    <location>
        <begin position="1"/>
        <end position="25"/>
    </location>
</feature>
<reference evidence="6 7" key="1">
    <citation type="submission" date="2019-06" db="EMBL/GenBank/DDBJ databases">
        <title>Sequencing the genomes of 1000 actinobacteria strains.</title>
        <authorList>
            <person name="Klenk H.-P."/>
        </authorList>
    </citation>
    <scope>NUCLEOTIDE SEQUENCE [LARGE SCALE GENOMIC DNA]</scope>
    <source>
        <strain evidence="6 7">DSM 8251</strain>
    </source>
</reference>
<dbReference type="InterPro" id="IPR005234">
    <property type="entry name" value="ScpB_csome_segregation"/>
</dbReference>
<dbReference type="NCBIfam" id="TIGR00281">
    <property type="entry name" value="SMC-Scp complex subunit ScpB"/>
    <property type="match status" value="1"/>
</dbReference>
<keyword evidence="7" id="KW-1185">Reference proteome</keyword>
<protein>
    <submittedName>
        <fullName evidence="6">Condensin subunit ScpB</fullName>
    </submittedName>
</protein>
<dbReference type="PANTHER" id="PTHR34298:SF2">
    <property type="entry name" value="SEGREGATION AND CONDENSATION PROTEIN B"/>
    <property type="match status" value="1"/>
</dbReference>
<name>A0A542ZB42_9ACTN</name>
<dbReference type="InterPro" id="IPR036388">
    <property type="entry name" value="WH-like_DNA-bd_sf"/>
</dbReference>
<keyword evidence="3" id="KW-0159">Chromosome partition</keyword>
<evidence type="ECO:0000256" key="2">
    <source>
        <dbReference type="ARBA" id="ARBA00022618"/>
    </source>
</evidence>
<proteinExistence type="predicted"/>
<gene>
    <name evidence="6" type="ORF">FB460_1362</name>
</gene>
<organism evidence="6 7">
    <name type="scientific">Propioniferax innocua</name>
    <dbReference type="NCBI Taxonomy" id="1753"/>
    <lineage>
        <taxon>Bacteria</taxon>
        <taxon>Bacillati</taxon>
        <taxon>Actinomycetota</taxon>
        <taxon>Actinomycetes</taxon>
        <taxon>Propionibacteriales</taxon>
        <taxon>Propionibacteriaceae</taxon>
        <taxon>Propioniferax</taxon>
    </lineage>
</organism>
<dbReference type="Pfam" id="PF04079">
    <property type="entry name" value="SMC_ScpB"/>
    <property type="match status" value="1"/>
</dbReference>
<dbReference type="AlphaFoldDB" id="A0A542ZB42"/>
<dbReference type="InterPro" id="IPR036390">
    <property type="entry name" value="WH_DNA-bd_sf"/>
</dbReference>
<dbReference type="RefSeq" id="WP_246044310.1">
    <property type="nucleotide sequence ID" value="NZ_BAAAMD010000003.1"/>
</dbReference>
<dbReference type="Proteomes" id="UP000316196">
    <property type="component" value="Unassembled WGS sequence"/>
</dbReference>
<dbReference type="EMBL" id="VFOR01000002">
    <property type="protein sequence ID" value="TQL57532.1"/>
    <property type="molecule type" value="Genomic_DNA"/>
</dbReference>
<accession>A0A542ZB42</accession>
<evidence type="ECO:0000256" key="3">
    <source>
        <dbReference type="ARBA" id="ARBA00022829"/>
    </source>
</evidence>
<dbReference type="PANTHER" id="PTHR34298">
    <property type="entry name" value="SEGREGATION AND CONDENSATION PROTEIN B"/>
    <property type="match status" value="1"/>
</dbReference>
<comment type="caution">
    <text evidence="6">The sequence shown here is derived from an EMBL/GenBank/DDBJ whole genome shotgun (WGS) entry which is preliminary data.</text>
</comment>
<feature type="compositionally biased region" description="Polar residues" evidence="5">
    <location>
        <begin position="1"/>
        <end position="20"/>
    </location>
</feature>
<keyword evidence="4" id="KW-0131">Cell cycle</keyword>
<dbReference type="GO" id="GO:0051304">
    <property type="term" value="P:chromosome separation"/>
    <property type="evidence" value="ECO:0007669"/>
    <property type="project" value="InterPro"/>
</dbReference>
<evidence type="ECO:0000313" key="6">
    <source>
        <dbReference type="EMBL" id="TQL57532.1"/>
    </source>
</evidence>
<keyword evidence="1" id="KW-0963">Cytoplasm</keyword>
<evidence type="ECO:0000256" key="1">
    <source>
        <dbReference type="ARBA" id="ARBA00022490"/>
    </source>
</evidence>
<evidence type="ECO:0000256" key="5">
    <source>
        <dbReference type="SAM" id="MobiDB-lite"/>
    </source>
</evidence>